<dbReference type="Proteomes" id="UP001378956">
    <property type="component" value="Unassembled WGS sequence"/>
</dbReference>
<protein>
    <submittedName>
        <fullName evidence="1">Uncharacterized protein</fullName>
    </submittedName>
</protein>
<evidence type="ECO:0000313" key="2">
    <source>
        <dbReference type="Proteomes" id="UP001378956"/>
    </source>
</evidence>
<gene>
    <name evidence="1" type="ORF">WAE58_21795</name>
</gene>
<organism evidence="1 2">
    <name type="scientific">Pedobacter panaciterrae</name>
    <dbReference type="NCBI Taxonomy" id="363849"/>
    <lineage>
        <taxon>Bacteria</taxon>
        <taxon>Pseudomonadati</taxon>
        <taxon>Bacteroidota</taxon>
        <taxon>Sphingobacteriia</taxon>
        <taxon>Sphingobacteriales</taxon>
        <taxon>Sphingobacteriaceae</taxon>
        <taxon>Pedobacter</taxon>
    </lineage>
</organism>
<name>A0ABU8NT27_9SPHI</name>
<comment type="caution">
    <text evidence="1">The sequence shown here is derived from an EMBL/GenBank/DDBJ whole genome shotgun (WGS) entry which is preliminary data.</text>
</comment>
<keyword evidence="2" id="KW-1185">Reference proteome</keyword>
<accession>A0ABU8NT27</accession>
<sequence length="204" mass="23400">MEENIQEVPENFIFKTISDTLTGKKIHQITVKIRMPEKPKPIKYSLWDWIMRKPRPIQPEPELFRTFEIWPCITRNQYRIAGNAALLIDGLSDIHSDNIKFIEENQPIIAYIVAAAIQNNKYEPEPELIQFIEENFDGDDLYTALRASFDNFCMQAFSNSIVLLKGTVAILKPETNPKDGSELIASHTETSGQYASILDGRQIQ</sequence>
<dbReference type="RefSeq" id="WP_337717611.1">
    <property type="nucleotide sequence ID" value="NZ_JBBEUB010000009.1"/>
</dbReference>
<evidence type="ECO:0000313" key="1">
    <source>
        <dbReference type="EMBL" id="MEJ2905094.1"/>
    </source>
</evidence>
<reference evidence="1 2" key="1">
    <citation type="submission" date="2024-03" db="EMBL/GenBank/DDBJ databases">
        <title>Sequence of Lycoming College Course Isolates.</title>
        <authorList>
            <person name="Plotts O."/>
            <person name="Newman J."/>
        </authorList>
    </citation>
    <scope>NUCLEOTIDE SEQUENCE [LARGE SCALE GENOMIC DNA]</scope>
    <source>
        <strain evidence="1 2">CJB-3</strain>
    </source>
</reference>
<dbReference type="EMBL" id="JBBEUB010000009">
    <property type="protein sequence ID" value="MEJ2905094.1"/>
    <property type="molecule type" value="Genomic_DNA"/>
</dbReference>
<proteinExistence type="predicted"/>